<evidence type="ECO:0000256" key="2">
    <source>
        <dbReference type="ARBA" id="ARBA00022670"/>
    </source>
</evidence>
<organism evidence="5 6">
    <name type="scientific">Streptomyces macrosporus</name>
    <dbReference type="NCBI Taxonomy" id="44032"/>
    <lineage>
        <taxon>Bacteria</taxon>
        <taxon>Bacillati</taxon>
        <taxon>Actinomycetota</taxon>
        <taxon>Actinomycetes</taxon>
        <taxon>Kitasatosporales</taxon>
        <taxon>Streptomycetaceae</taxon>
        <taxon>Streptomyces</taxon>
    </lineage>
</organism>
<dbReference type="EMBL" id="BAAASZ010000023">
    <property type="protein sequence ID" value="GAA2446815.1"/>
    <property type="molecule type" value="Genomic_DNA"/>
</dbReference>
<keyword evidence="3" id="KW-0064">Aspartyl protease</keyword>
<sequence>MTIDGVRLGRGDRVRLRPLHRADVFDLALAGRTAEIVAVEEDFEGRVHVAVVLEDDPGRDLGASGRIGHRFFFSPEELEPAGPPAEPDTARTRILVAGIGNVFLADDGFGPEVATALRGRTLPDGVHVEDFGIRGMDLAYRLLDGYGTALLVDAAPHGRPPGTLSVIEPDLDAFDALRGAPEAHAMDPVKVLALARQVGDAPLPRVLVVGCEPLVRMRGDEPDVAVGLSEPVRRAVDEAVTLVESLVAELLAGEEVNSR</sequence>
<evidence type="ECO:0000313" key="6">
    <source>
        <dbReference type="Proteomes" id="UP001501638"/>
    </source>
</evidence>
<gene>
    <name evidence="5" type="ORF">GCM10010405_32800</name>
</gene>
<dbReference type="InterPro" id="IPR000671">
    <property type="entry name" value="Peptidase_A31"/>
</dbReference>
<comment type="similarity">
    <text evidence="1">Belongs to the peptidase A31 family.</text>
</comment>
<dbReference type="RefSeq" id="WP_344323482.1">
    <property type="nucleotide sequence ID" value="NZ_BAAASZ010000023.1"/>
</dbReference>
<comment type="caution">
    <text evidence="5">The sequence shown here is derived from an EMBL/GenBank/DDBJ whole genome shotgun (WGS) entry which is preliminary data.</text>
</comment>
<evidence type="ECO:0000313" key="5">
    <source>
        <dbReference type="EMBL" id="GAA2446815.1"/>
    </source>
</evidence>
<dbReference type="Pfam" id="PF01750">
    <property type="entry name" value="HycI"/>
    <property type="match status" value="1"/>
</dbReference>
<dbReference type="GO" id="GO:0006508">
    <property type="term" value="P:proteolysis"/>
    <property type="evidence" value="ECO:0007669"/>
    <property type="project" value="UniProtKB-KW"/>
</dbReference>
<evidence type="ECO:0000256" key="1">
    <source>
        <dbReference type="ARBA" id="ARBA00006814"/>
    </source>
</evidence>
<dbReference type="NCBIfam" id="TIGR00072">
    <property type="entry name" value="hydrog_prot"/>
    <property type="match status" value="1"/>
</dbReference>
<keyword evidence="2 5" id="KW-0645">Protease</keyword>
<evidence type="ECO:0000256" key="4">
    <source>
        <dbReference type="ARBA" id="ARBA00022801"/>
    </source>
</evidence>
<reference evidence="5 6" key="1">
    <citation type="journal article" date="2019" name="Int. J. Syst. Evol. Microbiol.">
        <title>The Global Catalogue of Microorganisms (GCM) 10K type strain sequencing project: providing services to taxonomists for standard genome sequencing and annotation.</title>
        <authorList>
            <consortium name="The Broad Institute Genomics Platform"/>
            <consortium name="The Broad Institute Genome Sequencing Center for Infectious Disease"/>
            <person name="Wu L."/>
            <person name="Ma J."/>
        </authorList>
    </citation>
    <scope>NUCLEOTIDE SEQUENCE [LARGE SCALE GENOMIC DNA]</scope>
    <source>
        <strain evidence="5 6">JCM 6305</strain>
    </source>
</reference>
<accession>A0ABN3K2B8</accession>
<dbReference type="InterPro" id="IPR023430">
    <property type="entry name" value="Pept_HybD-like_dom_sf"/>
</dbReference>
<dbReference type="Proteomes" id="UP001501638">
    <property type="component" value="Unassembled WGS sequence"/>
</dbReference>
<protein>
    <submittedName>
        <fullName evidence="5">Hydrogenase maturation protease</fullName>
    </submittedName>
</protein>
<keyword evidence="6" id="KW-1185">Reference proteome</keyword>
<evidence type="ECO:0000256" key="3">
    <source>
        <dbReference type="ARBA" id="ARBA00022750"/>
    </source>
</evidence>
<dbReference type="Gene3D" id="3.40.50.1450">
    <property type="entry name" value="HybD-like"/>
    <property type="match status" value="1"/>
</dbReference>
<dbReference type="PRINTS" id="PR00446">
    <property type="entry name" value="HYDRGNUPTAKE"/>
</dbReference>
<name>A0ABN3K2B8_9ACTN</name>
<dbReference type="PANTHER" id="PTHR30302">
    <property type="entry name" value="HYDROGENASE 1 MATURATION PROTEASE"/>
    <property type="match status" value="1"/>
</dbReference>
<proteinExistence type="inferred from homology"/>
<dbReference type="SUPFAM" id="SSF53163">
    <property type="entry name" value="HybD-like"/>
    <property type="match status" value="1"/>
</dbReference>
<dbReference type="PANTHER" id="PTHR30302:SF1">
    <property type="entry name" value="HYDROGENASE 2 MATURATION PROTEASE"/>
    <property type="match status" value="1"/>
</dbReference>
<dbReference type="GO" id="GO:0008233">
    <property type="term" value="F:peptidase activity"/>
    <property type="evidence" value="ECO:0007669"/>
    <property type="project" value="UniProtKB-KW"/>
</dbReference>
<keyword evidence="4" id="KW-0378">Hydrolase</keyword>